<organism evidence="8 9">
    <name type="scientific">Paxillus involutus ATCC 200175</name>
    <dbReference type="NCBI Taxonomy" id="664439"/>
    <lineage>
        <taxon>Eukaryota</taxon>
        <taxon>Fungi</taxon>
        <taxon>Dikarya</taxon>
        <taxon>Basidiomycota</taxon>
        <taxon>Agaricomycotina</taxon>
        <taxon>Agaricomycetes</taxon>
        <taxon>Agaricomycetidae</taxon>
        <taxon>Boletales</taxon>
        <taxon>Paxilineae</taxon>
        <taxon>Paxillaceae</taxon>
        <taxon>Paxillus</taxon>
    </lineage>
</organism>
<evidence type="ECO:0000256" key="6">
    <source>
        <dbReference type="SAM" id="MobiDB-lite"/>
    </source>
</evidence>
<feature type="domain" description="C2H2-type" evidence="7">
    <location>
        <begin position="60"/>
        <end position="87"/>
    </location>
</feature>
<keyword evidence="3 5" id="KW-0863">Zinc-finger</keyword>
<protein>
    <recommendedName>
        <fullName evidence="7">C2H2-type domain-containing protein</fullName>
    </recommendedName>
</protein>
<feature type="compositionally biased region" description="Low complexity" evidence="6">
    <location>
        <begin position="256"/>
        <end position="265"/>
    </location>
</feature>
<feature type="compositionally biased region" description="Low complexity" evidence="6">
    <location>
        <begin position="114"/>
        <end position="147"/>
    </location>
</feature>
<feature type="region of interest" description="Disordered" evidence="6">
    <location>
        <begin position="1"/>
        <end position="61"/>
    </location>
</feature>
<feature type="compositionally biased region" description="Polar residues" evidence="6">
    <location>
        <begin position="192"/>
        <end position="207"/>
    </location>
</feature>
<dbReference type="Pfam" id="PF00096">
    <property type="entry name" value="zf-C2H2"/>
    <property type="match status" value="2"/>
</dbReference>
<evidence type="ECO:0000256" key="4">
    <source>
        <dbReference type="ARBA" id="ARBA00022833"/>
    </source>
</evidence>
<dbReference type="GO" id="GO:0031519">
    <property type="term" value="C:PcG protein complex"/>
    <property type="evidence" value="ECO:0007669"/>
    <property type="project" value="TreeGrafter"/>
</dbReference>
<name>A0A0C9T5K0_PAXIN</name>
<feature type="compositionally biased region" description="Low complexity" evidence="6">
    <location>
        <begin position="305"/>
        <end position="322"/>
    </location>
</feature>
<dbReference type="AlphaFoldDB" id="A0A0C9T5K0"/>
<sequence length="482" mass="51692">MPRHSTKHDSAGSQAYSQYSSQYLSDSSQSTAHSPQSPTDSGSLSQSAPVASQSGSKRKHVCTTCDRGFTTSGHLARHLRVHTGERNHKCPFPGCETRCSRQDNLQQHYRIHLSPGSRRSSSSATRAAIARAVGASGSVSKSNRSSSTIITPERPSSDSPSPPPALEHAIPPPPDSPPPLVQAFPVPGYNDSIHSGSVSSRSPTPLENSYPILSPHSQAMTNGHIVSQPSPLQSHYGDSPPSYGEPSQTSPYGYVSSASHPSSTSAVDHSYDYSYSEKSSLPRLQSSSLHQSSMDSLHDPSPPTSAHLSSVSSRLSISHISHPQSYPNHYQAVSTPSPDSAHSVSPHSQASGPSTPNYSGYRADSHDGTTYEPVPDHSGLTNGYISSQNHLVHASYNHSMMPQQNLPRYDSPPPILAPIQDERVIRGDIRVSHVHSPVSSIPPTPLSSSYMQSSMHSYPYHAPHLSLNQGGWKPDGLLRGRS</sequence>
<keyword evidence="1" id="KW-0479">Metal-binding</keyword>
<dbReference type="EMBL" id="KN819390">
    <property type="protein sequence ID" value="KIJ10990.1"/>
    <property type="molecule type" value="Genomic_DNA"/>
</dbReference>
<feature type="region of interest" description="Disordered" evidence="6">
    <location>
        <begin position="112"/>
        <end position="384"/>
    </location>
</feature>
<evidence type="ECO:0000256" key="3">
    <source>
        <dbReference type="ARBA" id="ARBA00022771"/>
    </source>
</evidence>
<dbReference type="PROSITE" id="PS50157">
    <property type="entry name" value="ZINC_FINGER_C2H2_2"/>
    <property type="match status" value="2"/>
</dbReference>
<evidence type="ECO:0000256" key="1">
    <source>
        <dbReference type="ARBA" id="ARBA00022723"/>
    </source>
</evidence>
<dbReference type="HOGENOM" id="CLU_582616_0_0_1"/>
<dbReference type="GO" id="GO:0000978">
    <property type="term" value="F:RNA polymerase II cis-regulatory region sequence-specific DNA binding"/>
    <property type="evidence" value="ECO:0007669"/>
    <property type="project" value="TreeGrafter"/>
</dbReference>
<dbReference type="GO" id="GO:0000785">
    <property type="term" value="C:chromatin"/>
    <property type="evidence" value="ECO:0007669"/>
    <property type="project" value="TreeGrafter"/>
</dbReference>
<feature type="compositionally biased region" description="Low complexity" evidence="6">
    <location>
        <begin position="276"/>
        <end position="295"/>
    </location>
</feature>
<gene>
    <name evidence="8" type="ORF">PAXINDRAFT_138172</name>
</gene>
<feature type="compositionally biased region" description="Polar residues" evidence="6">
    <location>
        <begin position="323"/>
        <end position="358"/>
    </location>
</feature>
<dbReference type="SMART" id="SM00355">
    <property type="entry name" value="ZnF_C2H2"/>
    <property type="match status" value="2"/>
</dbReference>
<dbReference type="InterPro" id="IPR036236">
    <property type="entry name" value="Znf_C2H2_sf"/>
</dbReference>
<dbReference type="PANTHER" id="PTHR14003">
    <property type="entry name" value="TRANSCRIPTIONAL REPRESSOR PROTEIN YY"/>
    <property type="match status" value="1"/>
</dbReference>
<dbReference type="InterPro" id="IPR013087">
    <property type="entry name" value="Znf_C2H2_type"/>
</dbReference>
<evidence type="ECO:0000256" key="5">
    <source>
        <dbReference type="PROSITE-ProRule" id="PRU00042"/>
    </source>
</evidence>
<feature type="domain" description="C2H2-type" evidence="7">
    <location>
        <begin position="88"/>
        <end position="117"/>
    </location>
</feature>
<dbReference type="SUPFAM" id="SSF57667">
    <property type="entry name" value="beta-beta-alpha zinc fingers"/>
    <property type="match status" value="1"/>
</dbReference>
<dbReference type="Gene3D" id="3.30.160.60">
    <property type="entry name" value="Classic Zinc Finger"/>
    <property type="match status" value="2"/>
</dbReference>
<dbReference type="PANTHER" id="PTHR14003:SF19">
    <property type="entry name" value="YY2 TRANSCRIPTION FACTOR"/>
    <property type="match status" value="1"/>
</dbReference>
<accession>A0A0C9T5K0</accession>
<evidence type="ECO:0000313" key="9">
    <source>
        <dbReference type="Proteomes" id="UP000053647"/>
    </source>
</evidence>
<reference evidence="9" key="2">
    <citation type="submission" date="2015-01" db="EMBL/GenBank/DDBJ databases">
        <title>Evolutionary Origins and Diversification of the Mycorrhizal Mutualists.</title>
        <authorList>
            <consortium name="DOE Joint Genome Institute"/>
            <consortium name="Mycorrhizal Genomics Consortium"/>
            <person name="Kohler A."/>
            <person name="Kuo A."/>
            <person name="Nagy L.G."/>
            <person name="Floudas D."/>
            <person name="Copeland A."/>
            <person name="Barry K.W."/>
            <person name="Cichocki N."/>
            <person name="Veneault-Fourrey C."/>
            <person name="LaButti K."/>
            <person name="Lindquist E.A."/>
            <person name="Lipzen A."/>
            <person name="Lundell T."/>
            <person name="Morin E."/>
            <person name="Murat C."/>
            <person name="Riley R."/>
            <person name="Ohm R."/>
            <person name="Sun H."/>
            <person name="Tunlid A."/>
            <person name="Henrissat B."/>
            <person name="Grigoriev I.V."/>
            <person name="Hibbett D.S."/>
            <person name="Martin F."/>
        </authorList>
    </citation>
    <scope>NUCLEOTIDE SEQUENCE [LARGE SCALE GENOMIC DNA]</scope>
    <source>
        <strain evidence="9">ATCC 200175</strain>
    </source>
</reference>
<dbReference type="GO" id="GO:0000981">
    <property type="term" value="F:DNA-binding transcription factor activity, RNA polymerase II-specific"/>
    <property type="evidence" value="ECO:0007669"/>
    <property type="project" value="UniProtKB-ARBA"/>
</dbReference>
<keyword evidence="9" id="KW-1185">Reference proteome</keyword>
<proteinExistence type="predicted"/>
<dbReference type="Proteomes" id="UP000053647">
    <property type="component" value="Unassembled WGS sequence"/>
</dbReference>
<keyword evidence="4" id="KW-0862">Zinc</keyword>
<feature type="compositionally biased region" description="Pro residues" evidence="6">
    <location>
        <begin position="160"/>
        <end position="180"/>
    </location>
</feature>
<evidence type="ECO:0000313" key="8">
    <source>
        <dbReference type="EMBL" id="KIJ10990.1"/>
    </source>
</evidence>
<dbReference type="GO" id="GO:0005667">
    <property type="term" value="C:transcription regulator complex"/>
    <property type="evidence" value="ECO:0007669"/>
    <property type="project" value="TreeGrafter"/>
</dbReference>
<dbReference type="PROSITE" id="PS00028">
    <property type="entry name" value="ZINC_FINGER_C2H2_1"/>
    <property type="match status" value="2"/>
</dbReference>
<feature type="compositionally biased region" description="Polar residues" evidence="6">
    <location>
        <begin position="215"/>
        <end position="233"/>
    </location>
</feature>
<dbReference type="FunFam" id="3.30.160.60:FF:000072">
    <property type="entry name" value="zinc finger protein 143 isoform X1"/>
    <property type="match status" value="1"/>
</dbReference>
<keyword evidence="2" id="KW-0677">Repeat</keyword>
<evidence type="ECO:0000259" key="7">
    <source>
        <dbReference type="PROSITE" id="PS50157"/>
    </source>
</evidence>
<dbReference type="OrthoDB" id="6365676at2759"/>
<evidence type="ECO:0000256" key="2">
    <source>
        <dbReference type="ARBA" id="ARBA00022737"/>
    </source>
</evidence>
<reference evidence="8 9" key="1">
    <citation type="submission" date="2014-06" db="EMBL/GenBank/DDBJ databases">
        <authorList>
            <consortium name="DOE Joint Genome Institute"/>
            <person name="Kuo A."/>
            <person name="Kohler A."/>
            <person name="Nagy L.G."/>
            <person name="Floudas D."/>
            <person name="Copeland A."/>
            <person name="Barry K.W."/>
            <person name="Cichocki N."/>
            <person name="Veneault-Fourrey C."/>
            <person name="LaButti K."/>
            <person name="Lindquist E.A."/>
            <person name="Lipzen A."/>
            <person name="Lundell T."/>
            <person name="Morin E."/>
            <person name="Murat C."/>
            <person name="Sun H."/>
            <person name="Tunlid A."/>
            <person name="Henrissat B."/>
            <person name="Grigoriev I.V."/>
            <person name="Hibbett D.S."/>
            <person name="Martin F."/>
            <person name="Nordberg H.P."/>
            <person name="Cantor M.N."/>
            <person name="Hua S.X."/>
        </authorList>
    </citation>
    <scope>NUCLEOTIDE SEQUENCE [LARGE SCALE GENOMIC DNA]</scope>
    <source>
        <strain evidence="8 9">ATCC 200175</strain>
    </source>
</reference>
<feature type="compositionally biased region" description="Low complexity" evidence="6">
    <location>
        <begin position="11"/>
        <end position="32"/>
    </location>
</feature>
<dbReference type="GO" id="GO:0008270">
    <property type="term" value="F:zinc ion binding"/>
    <property type="evidence" value="ECO:0007669"/>
    <property type="project" value="UniProtKB-KW"/>
</dbReference>
<feature type="compositionally biased region" description="Polar residues" evidence="6">
    <location>
        <begin position="33"/>
        <end position="55"/>
    </location>
</feature>